<sequence length="68" mass="7476">MKGKRMEMDDHMMCCGPEYGKWLGAMYIIGGLVAVGFYLGRIDFQTAAGLLGLGLLVKGIWKLSNMSM</sequence>
<name>A0A7T9DIX9_9ARCH</name>
<organism evidence="2">
    <name type="scientific">Candidatus Iainarchaeum sp</name>
    <dbReference type="NCBI Taxonomy" id="3101447"/>
    <lineage>
        <taxon>Archaea</taxon>
        <taxon>Candidatus Iainarchaeota</taxon>
        <taxon>Candidatus Iainarchaeia</taxon>
        <taxon>Candidatus Iainarchaeales</taxon>
        <taxon>Candidatus Iainarchaeaceae</taxon>
        <taxon>Candidatus Iainarchaeum</taxon>
    </lineage>
</organism>
<evidence type="ECO:0000313" key="2">
    <source>
        <dbReference type="EMBL" id="QQR92200.1"/>
    </source>
</evidence>
<feature type="transmembrane region" description="Helical" evidence="1">
    <location>
        <begin position="21"/>
        <end position="38"/>
    </location>
</feature>
<protein>
    <submittedName>
        <fullName evidence="2">Uncharacterized protein</fullName>
    </submittedName>
</protein>
<keyword evidence="1" id="KW-0812">Transmembrane</keyword>
<dbReference type="Proteomes" id="UP000596004">
    <property type="component" value="Chromosome"/>
</dbReference>
<reference evidence="2" key="1">
    <citation type="submission" date="2020-11" db="EMBL/GenBank/DDBJ databases">
        <title>Connecting structure to function with the recovery of over 1000 high-quality activated sludge metagenome-assembled genomes encoding full-length rRNA genes using long-read sequencing.</title>
        <authorList>
            <person name="Singleton C.M."/>
            <person name="Petriglieri F."/>
            <person name="Kristensen J.M."/>
            <person name="Kirkegaard R.H."/>
            <person name="Michaelsen T.Y."/>
            <person name="Andersen M.H."/>
            <person name="Karst S.M."/>
            <person name="Dueholm M.S."/>
            <person name="Nielsen P.H."/>
            <person name="Albertsen M."/>
        </authorList>
    </citation>
    <scope>NUCLEOTIDE SEQUENCE</scope>
    <source>
        <strain evidence="2">Fred_18-Q3-R57-64_BAT3C.431</strain>
    </source>
</reference>
<dbReference type="EMBL" id="CP064981">
    <property type="protein sequence ID" value="QQR92200.1"/>
    <property type="molecule type" value="Genomic_DNA"/>
</dbReference>
<gene>
    <name evidence="2" type="ORF">IPJ89_03495</name>
</gene>
<dbReference type="AlphaFoldDB" id="A0A7T9DIX9"/>
<keyword evidence="1" id="KW-0472">Membrane</keyword>
<proteinExistence type="predicted"/>
<evidence type="ECO:0000256" key="1">
    <source>
        <dbReference type="SAM" id="Phobius"/>
    </source>
</evidence>
<accession>A0A7T9DIX9</accession>
<keyword evidence="1" id="KW-1133">Transmembrane helix</keyword>